<sequence>MSKTELRAMWEKRIVDFQTSGQTGSAWCESNEIDIYQFRYWSRKFRLERQSEPTSVKWLSLQVDESTVEDVDSIIIRVGHASLQVKSGFNPALLRQVVQALANV</sequence>
<evidence type="ECO:0000313" key="1">
    <source>
        <dbReference type="EMBL" id="MFD1676426.1"/>
    </source>
</evidence>
<reference evidence="2" key="1">
    <citation type="journal article" date="2019" name="Int. J. Syst. Evol. Microbiol.">
        <title>The Global Catalogue of Microorganisms (GCM) 10K type strain sequencing project: providing services to taxonomists for standard genome sequencing and annotation.</title>
        <authorList>
            <consortium name="The Broad Institute Genomics Platform"/>
            <consortium name="The Broad Institute Genome Sequencing Center for Infectious Disease"/>
            <person name="Wu L."/>
            <person name="Ma J."/>
        </authorList>
    </citation>
    <scope>NUCLEOTIDE SEQUENCE [LARGE SCALE GENOMIC DNA]</scope>
    <source>
        <strain evidence="2">CGMCC 1.12286</strain>
    </source>
</reference>
<gene>
    <name evidence="1" type="ORF">ACFSB2_17120</name>
</gene>
<keyword evidence="2" id="KW-1185">Reference proteome</keyword>
<proteinExistence type="predicted"/>
<organism evidence="1 2">
    <name type="scientific">Alicyclobacillus fodiniaquatilis</name>
    <dbReference type="NCBI Taxonomy" id="1661150"/>
    <lineage>
        <taxon>Bacteria</taxon>
        <taxon>Bacillati</taxon>
        <taxon>Bacillota</taxon>
        <taxon>Bacilli</taxon>
        <taxon>Bacillales</taxon>
        <taxon>Alicyclobacillaceae</taxon>
        <taxon>Alicyclobacillus</taxon>
    </lineage>
</organism>
<dbReference type="NCBIfam" id="NF047593">
    <property type="entry name" value="IS66_ISAeme5_TnpA"/>
    <property type="match status" value="1"/>
</dbReference>
<dbReference type="Proteomes" id="UP001597079">
    <property type="component" value="Unassembled WGS sequence"/>
</dbReference>
<dbReference type="EMBL" id="JBHUCX010000061">
    <property type="protein sequence ID" value="MFD1676426.1"/>
    <property type="molecule type" value="Genomic_DNA"/>
</dbReference>
<evidence type="ECO:0000313" key="2">
    <source>
        <dbReference type="Proteomes" id="UP001597079"/>
    </source>
</evidence>
<dbReference type="RefSeq" id="WP_377944327.1">
    <property type="nucleotide sequence ID" value="NZ_JBHUCX010000061.1"/>
</dbReference>
<accession>A0ABW4JJD8</accession>
<name>A0ABW4JJD8_9BACL</name>
<protein>
    <submittedName>
        <fullName evidence="1">IS66 family insertion sequence element accessory protein TnpB</fullName>
    </submittedName>
</protein>
<comment type="caution">
    <text evidence="1">The sequence shown here is derived from an EMBL/GenBank/DDBJ whole genome shotgun (WGS) entry which is preliminary data.</text>
</comment>